<comment type="similarity">
    <text evidence="2 11">Belongs to the mitochondrial carrier (TC 2.A.29) family.</text>
</comment>
<dbReference type="Gene3D" id="1.50.40.10">
    <property type="entry name" value="Mitochondrial carrier domain"/>
    <property type="match status" value="1"/>
</dbReference>
<keyword evidence="3 11" id="KW-0813">Transport</keyword>
<dbReference type="PROSITE" id="PS50920">
    <property type="entry name" value="SOLCAR"/>
    <property type="match status" value="1"/>
</dbReference>
<dbReference type="InterPro" id="IPR049563">
    <property type="entry name" value="TXTP-like"/>
</dbReference>
<accession>A0ABR4BBY0</accession>
<keyword evidence="7" id="KW-1133">Transmembrane helix</keyword>
<evidence type="ECO:0000313" key="13">
    <source>
        <dbReference type="Proteomes" id="UP001590951"/>
    </source>
</evidence>
<evidence type="ECO:0000256" key="11">
    <source>
        <dbReference type="RuleBase" id="RU000488"/>
    </source>
</evidence>
<evidence type="ECO:0000256" key="5">
    <source>
        <dbReference type="ARBA" id="ARBA00022737"/>
    </source>
</evidence>
<dbReference type="Pfam" id="PF00153">
    <property type="entry name" value="Mito_carr"/>
    <property type="match status" value="1"/>
</dbReference>
<dbReference type="InterPro" id="IPR018108">
    <property type="entry name" value="MCP_transmembrane"/>
</dbReference>
<reference evidence="12 13" key="1">
    <citation type="submission" date="2024-09" db="EMBL/GenBank/DDBJ databases">
        <title>Rethinking Asexuality: The Enigmatic Case of Functional Sexual Genes in Lepraria (Stereocaulaceae).</title>
        <authorList>
            <person name="Doellman M."/>
            <person name="Sun Y."/>
            <person name="Barcenas-Pena A."/>
            <person name="Lumbsch H.T."/>
            <person name="Grewe F."/>
        </authorList>
    </citation>
    <scope>NUCLEOTIDE SEQUENCE [LARGE SCALE GENOMIC DNA]</scope>
    <source>
        <strain evidence="12 13">Grewe 0041</strain>
    </source>
</reference>
<dbReference type="SUPFAM" id="SSF103506">
    <property type="entry name" value="Mitochondrial carrier"/>
    <property type="match status" value="1"/>
</dbReference>
<evidence type="ECO:0000313" key="12">
    <source>
        <dbReference type="EMBL" id="KAL2054932.1"/>
    </source>
</evidence>
<keyword evidence="5" id="KW-0677">Repeat</keyword>
<evidence type="ECO:0000256" key="10">
    <source>
        <dbReference type="PROSITE-ProRule" id="PRU00282"/>
    </source>
</evidence>
<evidence type="ECO:0000256" key="4">
    <source>
        <dbReference type="ARBA" id="ARBA00022692"/>
    </source>
</evidence>
<keyword evidence="13" id="KW-1185">Reference proteome</keyword>
<dbReference type="PANTHER" id="PTHR45788:SF3">
    <property type="entry name" value="TRICARBOXYLATE TRANSPORT PROTEIN"/>
    <property type="match status" value="1"/>
</dbReference>
<feature type="repeat" description="Solcar" evidence="10">
    <location>
        <begin position="1"/>
        <end position="79"/>
    </location>
</feature>
<keyword evidence="9 10" id="KW-0472">Membrane</keyword>
<evidence type="ECO:0000256" key="8">
    <source>
        <dbReference type="ARBA" id="ARBA00023128"/>
    </source>
</evidence>
<dbReference type="InterPro" id="IPR023395">
    <property type="entry name" value="MCP_dom_sf"/>
</dbReference>
<dbReference type="EMBL" id="JBHFEH010000013">
    <property type="protein sequence ID" value="KAL2054932.1"/>
    <property type="molecule type" value="Genomic_DNA"/>
</dbReference>
<dbReference type="PANTHER" id="PTHR45788">
    <property type="entry name" value="SUCCINATE/FUMARATE MITOCHONDRIAL TRANSPORTER-RELATED"/>
    <property type="match status" value="1"/>
</dbReference>
<evidence type="ECO:0000256" key="1">
    <source>
        <dbReference type="ARBA" id="ARBA00004225"/>
    </source>
</evidence>
<proteinExistence type="inferred from homology"/>
<comment type="subcellular location">
    <subcellularLocation>
        <location evidence="1">Mitochondrion membrane</location>
        <topology evidence="1">Multi-pass membrane protein</topology>
    </subcellularLocation>
</comment>
<evidence type="ECO:0000256" key="7">
    <source>
        <dbReference type="ARBA" id="ARBA00022989"/>
    </source>
</evidence>
<keyword evidence="6" id="KW-0999">Mitochondrion inner membrane</keyword>
<comment type="caution">
    <text evidence="12">The sequence shown here is derived from an EMBL/GenBank/DDBJ whole genome shotgun (WGS) entry which is preliminary data.</text>
</comment>
<evidence type="ECO:0000256" key="3">
    <source>
        <dbReference type="ARBA" id="ARBA00022448"/>
    </source>
</evidence>
<sequence length="117" mass="12815">MASGIEASLFAVTPTDRIKTALIDDARNAKQFKSAPHSVKLIYQETVILDIYRGFAGNTLKQASATAFRMGTYNILKEFERARNVEQSPTVNFGNGAVAGIVTTYATMTFDTIETRS</sequence>
<gene>
    <name evidence="12" type="ORF">ABVK25_004754</name>
</gene>
<dbReference type="Proteomes" id="UP001590951">
    <property type="component" value="Unassembled WGS sequence"/>
</dbReference>
<name>A0ABR4BBY0_9LECA</name>
<protein>
    <submittedName>
        <fullName evidence="12">Uncharacterized protein</fullName>
    </submittedName>
</protein>
<keyword evidence="8" id="KW-0496">Mitochondrion</keyword>
<evidence type="ECO:0000256" key="6">
    <source>
        <dbReference type="ARBA" id="ARBA00022792"/>
    </source>
</evidence>
<evidence type="ECO:0000256" key="2">
    <source>
        <dbReference type="ARBA" id="ARBA00006375"/>
    </source>
</evidence>
<evidence type="ECO:0000256" key="9">
    <source>
        <dbReference type="ARBA" id="ARBA00023136"/>
    </source>
</evidence>
<keyword evidence="4 10" id="KW-0812">Transmembrane</keyword>
<organism evidence="12 13">
    <name type="scientific">Lepraria finkii</name>
    <dbReference type="NCBI Taxonomy" id="1340010"/>
    <lineage>
        <taxon>Eukaryota</taxon>
        <taxon>Fungi</taxon>
        <taxon>Dikarya</taxon>
        <taxon>Ascomycota</taxon>
        <taxon>Pezizomycotina</taxon>
        <taxon>Lecanoromycetes</taxon>
        <taxon>OSLEUM clade</taxon>
        <taxon>Lecanoromycetidae</taxon>
        <taxon>Lecanorales</taxon>
        <taxon>Lecanorineae</taxon>
        <taxon>Stereocaulaceae</taxon>
        <taxon>Lepraria</taxon>
    </lineage>
</organism>